<feature type="domain" description="EamA" evidence="2">
    <location>
        <begin position="8"/>
        <end position="140"/>
    </location>
</feature>
<gene>
    <name evidence="3" type="ORF">QV13_12195</name>
</gene>
<keyword evidence="1" id="KW-0472">Membrane</keyword>
<dbReference type="RefSeq" id="WP_024925110.1">
    <property type="nucleotide sequence ID" value="NZ_MDEO01000032.1"/>
</dbReference>
<dbReference type="InterPro" id="IPR037185">
    <property type="entry name" value="EmrE-like"/>
</dbReference>
<dbReference type="PANTHER" id="PTHR22911">
    <property type="entry name" value="ACYL-MALONYL CONDENSING ENZYME-RELATED"/>
    <property type="match status" value="1"/>
</dbReference>
<keyword evidence="4" id="KW-1185">Reference proteome</keyword>
<proteinExistence type="predicted"/>
<keyword evidence="1" id="KW-0812">Transmembrane</keyword>
<sequence length="306" mass="32061">MPLSPNLRGALYMVVAMVGFAFNDAITKHASASMNMAQVMLVRGVFASALIAVLAWRRGALAAPHLVLHPLVALRALAEAGGTVSFLLALVHLPLANVSAVMQALPLAVTMGAALVFGEGVGWRRWLAILIGFLGVLVVVRPGFEGFSVYSLLALASVACCAVRDLVTRKIPVEIPTMLVSTSTAVVITLLGGVLLAPMGGWTPMTTADLVLLVLAAGLLLIGYQFVILSMRAGDISFIAPYRYTALLWSLLLGLLVFGDVPDATMLAGSAIVVASGLYTLYRERVAGKHRIAAESTGPAMEPDGI</sequence>
<dbReference type="Proteomes" id="UP000094412">
    <property type="component" value="Unassembled WGS sequence"/>
</dbReference>
<evidence type="ECO:0000259" key="2">
    <source>
        <dbReference type="Pfam" id="PF00892"/>
    </source>
</evidence>
<feature type="transmembrane region" description="Helical" evidence="1">
    <location>
        <begin position="125"/>
        <end position="144"/>
    </location>
</feature>
<organism evidence="3 4">
    <name type="scientific">Mesorhizobium hungaricum</name>
    <dbReference type="NCBI Taxonomy" id="1566387"/>
    <lineage>
        <taxon>Bacteria</taxon>
        <taxon>Pseudomonadati</taxon>
        <taxon>Pseudomonadota</taxon>
        <taxon>Alphaproteobacteria</taxon>
        <taxon>Hyphomicrobiales</taxon>
        <taxon>Phyllobacteriaceae</taxon>
        <taxon>Mesorhizobium</taxon>
    </lineage>
</organism>
<feature type="transmembrane region" description="Helical" evidence="1">
    <location>
        <begin position="76"/>
        <end position="95"/>
    </location>
</feature>
<evidence type="ECO:0000313" key="4">
    <source>
        <dbReference type="Proteomes" id="UP000094412"/>
    </source>
</evidence>
<dbReference type="GO" id="GO:0016020">
    <property type="term" value="C:membrane"/>
    <property type="evidence" value="ECO:0007669"/>
    <property type="project" value="InterPro"/>
</dbReference>
<evidence type="ECO:0000256" key="1">
    <source>
        <dbReference type="SAM" id="Phobius"/>
    </source>
</evidence>
<dbReference type="SUPFAM" id="SSF103481">
    <property type="entry name" value="Multidrug resistance efflux transporter EmrE"/>
    <property type="match status" value="2"/>
</dbReference>
<evidence type="ECO:0000313" key="3">
    <source>
        <dbReference type="EMBL" id="OCX17516.1"/>
    </source>
</evidence>
<feature type="transmembrane region" description="Helical" evidence="1">
    <location>
        <begin position="101"/>
        <end position="118"/>
    </location>
</feature>
<dbReference type="InterPro" id="IPR000620">
    <property type="entry name" value="EamA_dom"/>
</dbReference>
<name>A0A1C2DSC5_9HYPH</name>
<feature type="transmembrane region" description="Helical" evidence="1">
    <location>
        <begin position="7"/>
        <end position="26"/>
    </location>
</feature>
<feature type="transmembrane region" description="Helical" evidence="1">
    <location>
        <begin position="264"/>
        <end position="282"/>
    </location>
</feature>
<feature type="transmembrane region" description="Helical" evidence="1">
    <location>
        <begin position="179"/>
        <end position="198"/>
    </location>
</feature>
<feature type="transmembrane region" description="Helical" evidence="1">
    <location>
        <begin position="38"/>
        <end position="56"/>
    </location>
</feature>
<dbReference type="AlphaFoldDB" id="A0A1C2DSC5"/>
<comment type="caution">
    <text evidence="3">The sequence shown here is derived from an EMBL/GenBank/DDBJ whole genome shotgun (WGS) entry which is preliminary data.</text>
</comment>
<dbReference type="OrthoDB" id="7818056at2"/>
<feature type="transmembrane region" description="Helical" evidence="1">
    <location>
        <begin position="241"/>
        <end position="258"/>
    </location>
</feature>
<dbReference type="EMBL" id="MDEO01000032">
    <property type="protein sequence ID" value="OCX17516.1"/>
    <property type="molecule type" value="Genomic_DNA"/>
</dbReference>
<protein>
    <recommendedName>
        <fullName evidence="2">EamA domain-containing protein</fullName>
    </recommendedName>
</protein>
<accession>A0A1C2DSC5</accession>
<keyword evidence="1" id="KW-1133">Transmembrane helix</keyword>
<reference evidence="3 4" key="1">
    <citation type="submission" date="2016-08" db="EMBL/GenBank/DDBJ databases">
        <title>Whole genome sequence of Mesorhizobium sp. strain UASWS1009 isolated from industrial sewage.</title>
        <authorList>
            <person name="Crovadore J."/>
            <person name="Calmin G."/>
            <person name="Chablais R."/>
            <person name="Cochard B."/>
            <person name="Lefort F."/>
        </authorList>
    </citation>
    <scope>NUCLEOTIDE SEQUENCE [LARGE SCALE GENOMIC DNA]</scope>
    <source>
        <strain evidence="3 4">UASWS1009</strain>
    </source>
</reference>
<dbReference type="PANTHER" id="PTHR22911:SF135">
    <property type="entry name" value="BLR4310 PROTEIN"/>
    <property type="match status" value="1"/>
</dbReference>
<dbReference type="STRING" id="1566387.QV13_12195"/>
<feature type="transmembrane region" description="Helical" evidence="1">
    <location>
        <begin position="210"/>
        <end position="229"/>
    </location>
</feature>
<dbReference type="Pfam" id="PF00892">
    <property type="entry name" value="EamA"/>
    <property type="match status" value="1"/>
</dbReference>